<sequence>MPAIIIVEKLGSIKQVNFKNYDENELYKKGGFKSPEGFKCHTTWTIDMDSKKYTISVYGKTTGKANQENKYEFPPPIDNTLFFGNCVVVKKMESNPNEVVDLSESSWNEIYETLYGGFEDLGDEDTDVDDDDDDDDVPITKTGYAKDGFVVDDDEDVDDDDDDVDDDDEDVDDDEEIPIKPKSKRISKPKSKKTSAIKSIFDLKPIEENTTSNYLDCTSELVEEEYV</sequence>
<evidence type="ECO:0000313" key="2">
    <source>
        <dbReference type="EMBL" id="QHT31600.1"/>
    </source>
</evidence>
<feature type="compositionally biased region" description="Acidic residues" evidence="1">
    <location>
        <begin position="120"/>
        <end position="137"/>
    </location>
</feature>
<dbReference type="AlphaFoldDB" id="A0A6C0ETK3"/>
<dbReference type="EMBL" id="MN738924">
    <property type="protein sequence ID" value="QHT31600.1"/>
    <property type="molecule type" value="Genomic_DNA"/>
</dbReference>
<reference evidence="2" key="1">
    <citation type="journal article" date="2020" name="Nature">
        <title>Giant virus diversity and host interactions through global metagenomics.</title>
        <authorList>
            <person name="Schulz F."/>
            <person name="Roux S."/>
            <person name="Paez-Espino D."/>
            <person name="Jungbluth S."/>
            <person name="Walsh D.A."/>
            <person name="Denef V.J."/>
            <person name="McMahon K.D."/>
            <person name="Konstantinidis K.T."/>
            <person name="Eloe-Fadrosh E.A."/>
            <person name="Kyrpides N.C."/>
            <person name="Woyke T."/>
        </authorList>
    </citation>
    <scope>NUCLEOTIDE SEQUENCE</scope>
    <source>
        <strain evidence="2">GVMAG-M-3300009155-48</strain>
    </source>
</reference>
<evidence type="ECO:0000256" key="1">
    <source>
        <dbReference type="SAM" id="MobiDB-lite"/>
    </source>
</evidence>
<feature type="compositionally biased region" description="Acidic residues" evidence="1">
    <location>
        <begin position="150"/>
        <end position="176"/>
    </location>
</feature>
<organism evidence="2">
    <name type="scientific">viral metagenome</name>
    <dbReference type="NCBI Taxonomy" id="1070528"/>
    <lineage>
        <taxon>unclassified sequences</taxon>
        <taxon>metagenomes</taxon>
        <taxon>organismal metagenomes</taxon>
    </lineage>
</organism>
<feature type="region of interest" description="Disordered" evidence="1">
    <location>
        <begin position="118"/>
        <end position="194"/>
    </location>
</feature>
<protein>
    <submittedName>
        <fullName evidence="2">Uncharacterized protein</fullName>
    </submittedName>
</protein>
<accession>A0A6C0ETK3</accession>
<feature type="compositionally biased region" description="Basic residues" evidence="1">
    <location>
        <begin position="181"/>
        <end position="194"/>
    </location>
</feature>
<name>A0A6C0ETK3_9ZZZZ</name>
<proteinExistence type="predicted"/>